<evidence type="ECO:0000256" key="6">
    <source>
        <dbReference type="ARBA" id="ARBA00023125"/>
    </source>
</evidence>
<dbReference type="KEGG" id="gbr:Gbro_2037"/>
<sequence>MSTQPELRVLIVEDEPLIAQAHREFLRRIGGFEVIAAVRTGQEALRVAGSAAASATPVDLVLLDLGLPDARGVDVASALSGLRPDPDIIAITAQRELATVRTAMSHGVLLYLLKPFTFAAFEEKIGQYRRYRQALSGAGDAVSQRDVDRAVSELRTTSTRRTVKKGAVPETEDAVGRAVRDSTGGLTASDVAGLLGSSRVTAWRYLERLADDGVLDRVTEYGNTGRPQVRYVWHSNR</sequence>
<evidence type="ECO:0000256" key="1">
    <source>
        <dbReference type="ARBA" id="ARBA00004496"/>
    </source>
</evidence>
<keyword evidence="5 9" id="KW-0805">Transcription regulation</keyword>
<dbReference type="Gene3D" id="1.10.10.10">
    <property type="entry name" value="Winged helix-like DNA-binding domain superfamily/Winged helix DNA-binding domain"/>
    <property type="match status" value="1"/>
</dbReference>
<dbReference type="InterPro" id="IPR011006">
    <property type="entry name" value="CheY-like_superfamily"/>
</dbReference>
<dbReference type="InterPro" id="IPR001789">
    <property type="entry name" value="Sig_transdc_resp-reg_receiver"/>
</dbReference>
<dbReference type="STRING" id="526226.Gbro_2037"/>
<dbReference type="GO" id="GO:0003677">
    <property type="term" value="F:DNA binding"/>
    <property type="evidence" value="ECO:0007669"/>
    <property type="project" value="UniProtKB-KW"/>
</dbReference>
<dbReference type="InterPro" id="IPR036390">
    <property type="entry name" value="WH_DNA-bd_sf"/>
</dbReference>
<evidence type="ECO:0000256" key="9">
    <source>
        <dbReference type="PIRNR" id="PIRNR006171"/>
    </source>
</evidence>
<dbReference type="PIRSF" id="PIRSF006171">
    <property type="entry name" value="RR_citrat_malat"/>
    <property type="match status" value="1"/>
</dbReference>
<keyword evidence="8 9" id="KW-0804">Transcription</keyword>
<dbReference type="AlphaFoldDB" id="D0LAH6"/>
<keyword evidence="2 9" id="KW-0963">Cytoplasm</keyword>
<protein>
    <recommendedName>
        <fullName evidence="9">Transcriptional regulatory protein</fullName>
    </recommendedName>
</protein>
<dbReference type="PANTHER" id="PTHR45526">
    <property type="entry name" value="TRANSCRIPTIONAL REGULATORY PROTEIN DPIA"/>
    <property type="match status" value="1"/>
</dbReference>
<comment type="subcellular location">
    <subcellularLocation>
        <location evidence="1 9">Cytoplasm</location>
    </subcellularLocation>
</comment>
<dbReference type="InterPro" id="IPR024187">
    <property type="entry name" value="Sig_transdc_resp-reg_cit/mal"/>
</dbReference>
<dbReference type="HOGENOM" id="CLU_000445_39_1_11"/>
<keyword evidence="7 9" id="KW-0010">Activator</keyword>
<evidence type="ECO:0000313" key="13">
    <source>
        <dbReference type="EMBL" id="ACY21289.1"/>
    </source>
</evidence>
<evidence type="ECO:0000256" key="7">
    <source>
        <dbReference type="ARBA" id="ARBA00023159"/>
    </source>
</evidence>
<dbReference type="InterPro" id="IPR051271">
    <property type="entry name" value="2C-system_Tx_regulators"/>
</dbReference>
<dbReference type="SUPFAM" id="SSF52172">
    <property type="entry name" value="CheY-like"/>
    <property type="match status" value="1"/>
</dbReference>
<dbReference type="GO" id="GO:0003700">
    <property type="term" value="F:DNA-binding transcription factor activity"/>
    <property type="evidence" value="ECO:0007669"/>
    <property type="project" value="InterPro"/>
</dbReference>
<reference evidence="13 14" key="2">
    <citation type="journal article" date="2010" name="Stand. Genomic Sci.">
        <title>Complete genome sequence of Gordonia bronchialis type strain (3410).</title>
        <authorList>
            <person name="Ivanova N."/>
            <person name="Sikorski J."/>
            <person name="Jando M."/>
            <person name="Lapidus A."/>
            <person name="Nolan M."/>
            <person name="Lucas S."/>
            <person name="Del Rio T.G."/>
            <person name="Tice H."/>
            <person name="Copeland A."/>
            <person name="Cheng J.F."/>
            <person name="Chen F."/>
            <person name="Bruce D."/>
            <person name="Goodwin L."/>
            <person name="Pitluck S."/>
            <person name="Mavromatis K."/>
            <person name="Ovchinnikova G."/>
            <person name="Pati A."/>
            <person name="Chen A."/>
            <person name="Palaniappan K."/>
            <person name="Land M."/>
            <person name="Hauser L."/>
            <person name="Chang Y.J."/>
            <person name="Jeffries C.D."/>
            <person name="Chain P."/>
            <person name="Saunders E."/>
            <person name="Han C."/>
            <person name="Detter J.C."/>
            <person name="Brettin T."/>
            <person name="Rohde M."/>
            <person name="Goker M."/>
            <person name="Bristow J."/>
            <person name="Eisen J.A."/>
            <person name="Markowitz V."/>
            <person name="Hugenholtz P."/>
            <person name="Klenk H.P."/>
            <person name="Kyrpides N.C."/>
        </authorList>
    </citation>
    <scope>NUCLEOTIDE SEQUENCE [LARGE SCALE GENOMIC DNA]</scope>
    <source>
        <strain evidence="14">ATCC 25592 / DSM 43247 / BCRC 13721 / JCM 3198 / KCTC 3076 / NBRC 16047 / NCTC 10667</strain>
    </source>
</reference>
<dbReference type="GO" id="GO:0000156">
    <property type="term" value="F:phosphorelay response regulator activity"/>
    <property type="evidence" value="ECO:0007669"/>
    <property type="project" value="TreeGrafter"/>
</dbReference>
<accession>D0LAH6</accession>
<keyword evidence="6 9" id="KW-0238">DNA-binding</keyword>
<dbReference type="RefSeq" id="WP_012833847.1">
    <property type="nucleotide sequence ID" value="NC_013441.1"/>
</dbReference>
<evidence type="ECO:0000256" key="2">
    <source>
        <dbReference type="ARBA" id="ARBA00022490"/>
    </source>
</evidence>
<feature type="modified residue" description="4-aspartylphosphate" evidence="10">
    <location>
        <position position="64"/>
    </location>
</feature>
<feature type="domain" description="Response regulatory" evidence="12">
    <location>
        <begin position="8"/>
        <end position="129"/>
    </location>
</feature>
<evidence type="ECO:0000313" key="14">
    <source>
        <dbReference type="Proteomes" id="UP000001219"/>
    </source>
</evidence>
<evidence type="ECO:0000256" key="4">
    <source>
        <dbReference type="ARBA" id="ARBA00023012"/>
    </source>
</evidence>
<dbReference type="eggNOG" id="COG4565">
    <property type="taxonomic scope" value="Bacteria"/>
</dbReference>
<dbReference type="PROSITE" id="PS50110">
    <property type="entry name" value="RESPONSE_REGULATORY"/>
    <property type="match status" value="1"/>
</dbReference>
<dbReference type="Gene3D" id="3.40.50.2300">
    <property type="match status" value="1"/>
</dbReference>
<keyword evidence="14" id="KW-1185">Reference proteome</keyword>
<dbReference type="GO" id="GO:0005737">
    <property type="term" value="C:cytoplasm"/>
    <property type="evidence" value="ECO:0007669"/>
    <property type="project" value="UniProtKB-SubCell"/>
</dbReference>
<dbReference type="InterPro" id="IPR036388">
    <property type="entry name" value="WH-like_DNA-bd_sf"/>
</dbReference>
<dbReference type="Proteomes" id="UP000001219">
    <property type="component" value="Chromosome"/>
</dbReference>
<evidence type="ECO:0000256" key="8">
    <source>
        <dbReference type="ARBA" id="ARBA00023163"/>
    </source>
</evidence>
<dbReference type="EMBL" id="CP001802">
    <property type="protein sequence ID" value="ACY21289.1"/>
    <property type="molecule type" value="Genomic_DNA"/>
</dbReference>
<feature type="region of interest" description="Disordered" evidence="11">
    <location>
        <begin position="158"/>
        <end position="177"/>
    </location>
</feature>
<evidence type="ECO:0000259" key="12">
    <source>
        <dbReference type="PROSITE" id="PS50110"/>
    </source>
</evidence>
<dbReference type="OrthoDB" id="7187989at2"/>
<evidence type="ECO:0000256" key="11">
    <source>
        <dbReference type="SAM" id="MobiDB-lite"/>
    </source>
</evidence>
<dbReference type="SMART" id="SM00448">
    <property type="entry name" value="REC"/>
    <property type="match status" value="1"/>
</dbReference>
<keyword evidence="3 10" id="KW-0597">Phosphoprotein</keyword>
<evidence type="ECO:0000256" key="3">
    <source>
        <dbReference type="ARBA" id="ARBA00022553"/>
    </source>
</evidence>
<dbReference type="SUPFAM" id="SSF46785">
    <property type="entry name" value="Winged helix' DNA-binding domain"/>
    <property type="match status" value="1"/>
</dbReference>
<organism evidence="13 14">
    <name type="scientific">Gordonia bronchialis (strain ATCC 25592 / DSM 43247 / BCRC 13721 / JCM 3198 / KCTC 3076 / NBRC 16047 / NCTC 10667)</name>
    <name type="common">Rhodococcus bronchialis</name>
    <dbReference type="NCBI Taxonomy" id="526226"/>
    <lineage>
        <taxon>Bacteria</taxon>
        <taxon>Bacillati</taxon>
        <taxon>Actinomycetota</taxon>
        <taxon>Actinomycetes</taxon>
        <taxon>Mycobacteriales</taxon>
        <taxon>Gordoniaceae</taxon>
        <taxon>Gordonia</taxon>
    </lineage>
</organism>
<dbReference type="PANTHER" id="PTHR45526:SF1">
    <property type="entry name" value="TRANSCRIPTIONAL REGULATORY PROTEIN DCUR-RELATED"/>
    <property type="match status" value="1"/>
</dbReference>
<reference evidence="14" key="1">
    <citation type="submission" date="2009-10" db="EMBL/GenBank/DDBJ databases">
        <title>The complete chromosome of Gordonia bronchialis DSM 43247.</title>
        <authorList>
            <consortium name="US DOE Joint Genome Institute (JGI-PGF)"/>
            <person name="Lucas S."/>
            <person name="Copeland A."/>
            <person name="Lapidus A."/>
            <person name="Glavina del Rio T."/>
            <person name="Dalin E."/>
            <person name="Tice H."/>
            <person name="Bruce D."/>
            <person name="Goodwin L."/>
            <person name="Pitluck S."/>
            <person name="Kyrpides N."/>
            <person name="Mavromatis K."/>
            <person name="Ivanova N."/>
            <person name="Ovchinnikova G."/>
            <person name="Saunders E."/>
            <person name="Brettin T."/>
            <person name="Detter J.C."/>
            <person name="Han C."/>
            <person name="Larimer F."/>
            <person name="Land M."/>
            <person name="Hauser L."/>
            <person name="Markowitz V."/>
            <person name="Cheng J.-F."/>
            <person name="Hugenholtz P."/>
            <person name="Woyke T."/>
            <person name="Wu D."/>
            <person name="Jando M."/>
            <person name="Schneider S."/>
            <person name="Goeker M."/>
            <person name="Klenk H.-P."/>
            <person name="Eisen J.A."/>
        </authorList>
    </citation>
    <scope>NUCLEOTIDE SEQUENCE [LARGE SCALE GENOMIC DNA]</scope>
    <source>
        <strain evidence="14">ATCC 25592 / DSM 43247 / BCRC 13721 / JCM 3198 / KCTC 3076 / NBRC 16047 / NCTC 10667</strain>
    </source>
</reference>
<proteinExistence type="predicted"/>
<gene>
    <name evidence="13" type="ordered locus">Gbro_2037</name>
</gene>
<name>D0LAH6_GORB4</name>
<dbReference type="Pfam" id="PF00072">
    <property type="entry name" value="Response_reg"/>
    <property type="match status" value="1"/>
</dbReference>
<evidence type="ECO:0000256" key="5">
    <source>
        <dbReference type="ARBA" id="ARBA00023015"/>
    </source>
</evidence>
<evidence type="ECO:0000256" key="10">
    <source>
        <dbReference type="PROSITE-ProRule" id="PRU00169"/>
    </source>
</evidence>
<keyword evidence="4 9" id="KW-0902">Two-component regulatory system</keyword>